<keyword evidence="1" id="KW-0472">Membrane</keyword>
<keyword evidence="1" id="KW-1133">Transmembrane helix</keyword>
<evidence type="ECO:0000313" key="2">
    <source>
        <dbReference type="EMBL" id="RDZ29096.1"/>
    </source>
</evidence>
<evidence type="ECO:0000313" key="3">
    <source>
        <dbReference type="Proteomes" id="UP000264492"/>
    </source>
</evidence>
<protein>
    <submittedName>
        <fullName evidence="2">Uncharacterized protein</fullName>
    </submittedName>
</protein>
<reference evidence="2 3" key="1">
    <citation type="submission" date="2018-08" db="EMBL/GenBank/DDBJ databases">
        <title>Lysobacter sp. zong2l5, whole genome shotgun sequence.</title>
        <authorList>
            <person name="Zhang X."/>
            <person name="Feng G."/>
            <person name="Zhu H."/>
        </authorList>
    </citation>
    <scope>NUCLEOTIDE SEQUENCE [LARGE SCALE GENOMIC DNA]</scope>
    <source>
        <strain evidence="3">zong2l5</strain>
    </source>
</reference>
<feature type="transmembrane region" description="Helical" evidence="1">
    <location>
        <begin position="12"/>
        <end position="32"/>
    </location>
</feature>
<accession>A0A371K588</accession>
<gene>
    <name evidence="2" type="ORF">DX914_08365</name>
</gene>
<evidence type="ECO:0000256" key="1">
    <source>
        <dbReference type="SAM" id="Phobius"/>
    </source>
</evidence>
<organism evidence="2 3">
    <name type="scientific">Lysobacter silvisoli</name>
    <dbReference type="NCBI Taxonomy" id="2293254"/>
    <lineage>
        <taxon>Bacteria</taxon>
        <taxon>Pseudomonadati</taxon>
        <taxon>Pseudomonadota</taxon>
        <taxon>Gammaproteobacteria</taxon>
        <taxon>Lysobacterales</taxon>
        <taxon>Lysobacteraceae</taxon>
        <taxon>Lysobacter</taxon>
    </lineage>
</organism>
<comment type="caution">
    <text evidence="2">The sequence shown here is derived from an EMBL/GenBank/DDBJ whole genome shotgun (WGS) entry which is preliminary data.</text>
</comment>
<dbReference type="Proteomes" id="UP000264492">
    <property type="component" value="Unassembled WGS sequence"/>
</dbReference>
<proteinExistence type="predicted"/>
<keyword evidence="1" id="KW-0812">Transmembrane</keyword>
<sequence>MVSEQQNKPWYTRVPAISVAVLAFLVGLTTLINNVRDWLRDEAKPAPAAAAAKPANPPAPKSPAAGPTAILLTLDRIDVLDDGSNGSTAWSFDIEGGGEGLFSLSSRDYVDTGEEAVARPRGSDPTIARLVLVPGQEMPIKIVGHSTGLISRVSASGSARLRADRPLAPIEVTADKGKAGRFVFHFTTVAAPAP</sequence>
<keyword evidence="3" id="KW-1185">Reference proteome</keyword>
<name>A0A371K588_9GAMM</name>
<dbReference type="EMBL" id="QTSU01000001">
    <property type="protein sequence ID" value="RDZ29096.1"/>
    <property type="molecule type" value="Genomic_DNA"/>
</dbReference>
<dbReference type="AlphaFoldDB" id="A0A371K588"/>